<evidence type="ECO:0000313" key="2">
    <source>
        <dbReference type="Proteomes" id="UP000010077"/>
    </source>
</evidence>
<dbReference type="AlphaFoldDB" id="K7YPM0"/>
<accession>K7YPM0</accession>
<dbReference type="Proteomes" id="UP000010077">
    <property type="component" value="Chromosome"/>
</dbReference>
<sequence length="43" mass="5168">MTTAFIIRTANVARFNSFLRLKRFKSSFNIYKKTISLMMFIFI</sequence>
<gene>
    <name evidence="1" type="ORF">A1OE_316</name>
</gene>
<evidence type="ECO:0000313" key="1">
    <source>
        <dbReference type="EMBL" id="AFX98514.1"/>
    </source>
</evidence>
<name>K7YPM0_9PROT</name>
<reference evidence="1 2" key="1">
    <citation type="journal article" date="2012" name="Proc. Natl. Acad. Sci. U.S.A.">
        <title>Genome streamlining and chemical defense in a coral reef symbiosis.</title>
        <authorList>
            <person name="Kwan J.C."/>
            <person name="Donia M.S."/>
            <person name="Han A.W."/>
            <person name="Hirose E."/>
            <person name="Haygood M.G."/>
            <person name="Schmidt E.W."/>
        </authorList>
    </citation>
    <scope>NUCLEOTIDE SEQUENCE [LARGE SCALE GENOMIC DNA]</scope>
    <source>
        <strain evidence="1 2">L2</strain>
    </source>
</reference>
<proteinExistence type="predicted"/>
<protein>
    <submittedName>
        <fullName evidence="1">Uncharacterized protein</fullName>
    </submittedName>
</protein>
<dbReference type="HOGENOM" id="CLU_3231065_0_0_5"/>
<dbReference type="KEGG" id="thal:A1OE_316"/>
<dbReference type="EMBL" id="CP003539">
    <property type="protein sequence ID" value="AFX98514.1"/>
    <property type="molecule type" value="Genomic_DNA"/>
</dbReference>
<organism evidence="1 2">
    <name type="scientific">Candidatus Endolissoclinum faulkneri L2</name>
    <dbReference type="NCBI Taxonomy" id="1193729"/>
    <lineage>
        <taxon>Bacteria</taxon>
        <taxon>Pseudomonadati</taxon>
        <taxon>Pseudomonadota</taxon>
        <taxon>Alphaproteobacteria</taxon>
        <taxon>Rhodospirillales</taxon>
        <taxon>Rhodospirillaceae</taxon>
        <taxon>Candidatus Endolissoclinum</taxon>
    </lineage>
</organism>
<keyword evidence="2" id="KW-1185">Reference proteome</keyword>